<dbReference type="EMBL" id="JABBWE010000015">
    <property type="protein sequence ID" value="KAG1797816.1"/>
    <property type="molecule type" value="Genomic_DNA"/>
</dbReference>
<dbReference type="GO" id="GO:0004707">
    <property type="term" value="F:MAP kinase activity"/>
    <property type="evidence" value="ECO:0007669"/>
    <property type="project" value="InterPro"/>
</dbReference>
<dbReference type="Gene3D" id="1.10.510.10">
    <property type="entry name" value="Transferase(Phosphotransferase) domain 1"/>
    <property type="match status" value="1"/>
</dbReference>
<evidence type="ECO:0000256" key="3">
    <source>
        <dbReference type="ARBA" id="ARBA00022679"/>
    </source>
</evidence>
<dbReference type="GeneID" id="64590361"/>
<evidence type="ECO:0000256" key="1">
    <source>
        <dbReference type="ARBA" id="ARBA00004123"/>
    </source>
</evidence>
<feature type="non-terminal residue" evidence="6">
    <location>
        <position position="100"/>
    </location>
</feature>
<sequence>TRRSRDYIRALPFRKCRLFAQIFPKANTLAVDFLTKTLTFDPKKHITVEEALAHPYLEAYHDPDDEPVAPPLDLEFFEFDLHKDDISREQLKELLYEEMV</sequence>
<evidence type="ECO:0000313" key="7">
    <source>
        <dbReference type="Proteomes" id="UP000719766"/>
    </source>
</evidence>
<comment type="subcellular location">
    <subcellularLocation>
        <location evidence="1">Nucleus</location>
    </subcellularLocation>
</comment>
<keyword evidence="7" id="KW-1185">Reference proteome</keyword>
<keyword evidence="3" id="KW-0808">Transferase</keyword>
<protein>
    <submittedName>
        <fullName evidence="6">Mitogen-activated protein kinase</fullName>
    </submittedName>
</protein>
<evidence type="ECO:0000256" key="2">
    <source>
        <dbReference type="ARBA" id="ARBA00022527"/>
    </source>
</evidence>
<dbReference type="Gene3D" id="3.30.200.20">
    <property type="entry name" value="Phosphorylase Kinase, domain 1"/>
    <property type="match status" value="1"/>
</dbReference>
<accession>A0A9P7IYP9</accession>
<dbReference type="InterPro" id="IPR008352">
    <property type="entry name" value="MAPK_HOG-like"/>
</dbReference>
<comment type="caution">
    <text evidence="6">The sequence shown here is derived from an EMBL/GenBank/DDBJ whole genome shotgun (WGS) entry which is preliminary data.</text>
</comment>
<dbReference type="OrthoDB" id="2665246at2759"/>
<name>A0A9P7IYP9_9AGAM</name>
<reference evidence="6" key="1">
    <citation type="journal article" date="2020" name="New Phytol.">
        <title>Comparative genomics reveals dynamic genome evolution in host specialist ectomycorrhizal fungi.</title>
        <authorList>
            <person name="Lofgren L.A."/>
            <person name="Nguyen N.H."/>
            <person name="Vilgalys R."/>
            <person name="Ruytinx J."/>
            <person name="Liao H.L."/>
            <person name="Branco S."/>
            <person name="Kuo A."/>
            <person name="LaButti K."/>
            <person name="Lipzen A."/>
            <person name="Andreopoulos W."/>
            <person name="Pangilinan J."/>
            <person name="Riley R."/>
            <person name="Hundley H."/>
            <person name="Na H."/>
            <person name="Barry K."/>
            <person name="Grigoriev I.V."/>
            <person name="Stajich J.E."/>
            <person name="Kennedy P.G."/>
        </authorList>
    </citation>
    <scope>NUCLEOTIDE SEQUENCE</scope>
    <source>
        <strain evidence="6">S12</strain>
    </source>
</reference>
<dbReference type="RefSeq" id="XP_041162769.1">
    <property type="nucleotide sequence ID" value="XM_041296597.1"/>
</dbReference>
<dbReference type="Proteomes" id="UP000719766">
    <property type="component" value="Unassembled WGS sequence"/>
</dbReference>
<dbReference type="PRINTS" id="PR01773">
    <property type="entry name" value="P38MAPKINASE"/>
</dbReference>
<feature type="non-terminal residue" evidence="6">
    <location>
        <position position="1"/>
    </location>
</feature>
<evidence type="ECO:0000256" key="4">
    <source>
        <dbReference type="ARBA" id="ARBA00022777"/>
    </source>
</evidence>
<dbReference type="AlphaFoldDB" id="A0A9P7IYP9"/>
<dbReference type="InterPro" id="IPR011009">
    <property type="entry name" value="Kinase-like_dom_sf"/>
</dbReference>
<evidence type="ECO:0000313" key="6">
    <source>
        <dbReference type="EMBL" id="KAG1797816.1"/>
    </source>
</evidence>
<dbReference type="GO" id="GO:0005524">
    <property type="term" value="F:ATP binding"/>
    <property type="evidence" value="ECO:0007669"/>
    <property type="project" value="InterPro"/>
</dbReference>
<keyword evidence="5" id="KW-0539">Nucleus</keyword>
<organism evidence="6 7">
    <name type="scientific">Suillus plorans</name>
    <dbReference type="NCBI Taxonomy" id="116603"/>
    <lineage>
        <taxon>Eukaryota</taxon>
        <taxon>Fungi</taxon>
        <taxon>Dikarya</taxon>
        <taxon>Basidiomycota</taxon>
        <taxon>Agaricomycotina</taxon>
        <taxon>Agaricomycetes</taxon>
        <taxon>Agaricomycetidae</taxon>
        <taxon>Boletales</taxon>
        <taxon>Suillineae</taxon>
        <taxon>Suillaceae</taxon>
        <taxon>Suillus</taxon>
    </lineage>
</organism>
<keyword evidence="2" id="KW-0723">Serine/threonine-protein kinase</keyword>
<dbReference type="GO" id="GO:0005634">
    <property type="term" value="C:nucleus"/>
    <property type="evidence" value="ECO:0007669"/>
    <property type="project" value="UniProtKB-SubCell"/>
</dbReference>
<evidence type="ECO:0000256" key="5">
    <source>
        <dbReference type="ARBA" id="ARBA00023242"/>
    </source>
</evidence>
<proteinExistence type="predicted"/>
<dbReference type="SUPFAM" id="SSF56112">
    <property type="entry name" value="Protein kinase-like (PK-like)"/>
    <property type="match status" value="1"/>
</dbReference>
<keyword evidence="4 6" id="KW-0418">Kinase</keyword>
<gene>
    <name evidence="6" type="ORF">HD556DRAFT_1212640</name>
</gene>